<evidence type="ECO:0000313" key="4">
    <source>
        <dbReference type="Proteomes" id="UP000641932"/>
    </source>
</evidence>
<feature type="region of interest" description="Disordered" evidence="1">
    <location>
        <begin position="108"/>
        <end position="131"/>
    </location>
</feature>
<keyword evidence="2" id="KW-0732">Signal</keyword>
<dbReference type="AlphaFoldDB" id="A0A917ZIM5"/>
<evidence type="ECO:0000256" key="2">
    <source>
        <dbReference type="SAM" id="SignalP"/>
    </source>
</evidence>
<keyword evidence="3" id="KW-0449">Lipoprotein</keyword>
<accession>A0A917ZIM5</accession>
<comment type="caution">
    <text evidence="3">The sequence shown here is derived from an EMBL/GenBank/DDBJ whole genome shotgun (WGS) entry which is preliminary data.</text>
</comment>
<keyword evidence="4" id="KW-1185">Reference proteome</keyword>
<feature type="compositionally biased region" description="Low complexity" evidence="1">
    <location>
        <begin position="42"/>
        <end position="58"/>
    </location>
</feature>
<feature type="region of interest" description="Disordered" evidence="1">
    <location>
        <begin position="33"/>
        <end position="58"/>
    </location>
</feature>
<reference evidence="3" key="2">
    <citation type="submission" date="2020-09" db="EMBL/GenBank/DDBJ databases">
        <authorList>
            <person name="Sun Q."/>
            <person name="Zhou Y."/>
        </authorList>
    </citation>
    <scope>NUCLEOTIDE SEQUENCE</scope>
    <source>
        <strain evidence="3">CGMCC 4.7201</strain>
    </source>
</reference>
<gene>
    <name evidence="3" type="ORF">GCM10012280_11700</name>
</gene>
<evidence type="ECO:0000313" key="3">
    <source>
        <dbReference type="EMBL" id="GGO83227.1"/>
    </source>
</evidence>
<evidence type="ECO:0000256" key="1">
    <source>
        <dbReference type="SAM" id="MobiDB-lite"/>
    </source>
</evidence>
<name>A0A917ZIM5_9ACTN</name>
<proteinExistence type="predicted"/>
<dbReference type="Proteomes" id="UP000641932">
    <property type="component" value="Unassembled WGS sequence"/>
</dbReference>
<dbReference type="EMBL" id="BMMS01000004">
    <property type="protein sequence ID" value="GGO83227.1"/>
    <property type="molecule type" value="Genomic_DNA"/>
</dbReference>
<organism evidence="3 4">
    <name type="scientific">Wenjunlia tyrosinilytica</name>
    <dbReference type="NCBI Taxonomy" id="1544741"/>
    <lineage>
        <taxon>Bacteria</taxon>
        <taxon>Bacillati</taxon>
        <taxon>Actinomycetota</taxon>
        <taxon>Actinomycetes</taxon>
        <taxon>Kitasatosporales</taxon>
        <taxon>Streptomycetaceae</taxon>
        <taxon>Wenjunlia</taxon>
    </lineage>
</organism>
<feature type="signal peptide" evidence="2">
    <location>
        <begin position="1"/>
        <end position="23"/>
    </location>
</feature>
<sequence>MKRTGITAAAVAALLLSGCGIRATTVPVDAGAAPARSKCAGPEPSMSPSPSRSPLGSPAHDYLMDGAVLFLVCNSQVTQVVREDRLSGDYPTVARALLDRLKSAPLKDEKEDGYQTAVPDTLSLTEGRDDDPKRTLRLSVRLAQLPDYALGQLVCTFSSNLLAGGPVVLGGKEDAPPRRFTCTSTLLTQAGAEPDTGVPL</sequence>
<feature type="chain" id="PRO_5038735798" evidence="2">
    <location>
        <begin position="24"/>
        <end position="200"/>
    </location>
</feature>
<dbReference type="PROSITE" id="PS51257">
    <property type="entry name" value="PROKAR_LIPOPROTEIN"/>
    <property type="match status" value="1"/>
</dbReference>
<dbReference type="RefSeq" id="WP_229698183.1">
    <property type="nucleotide sequence ID" value="NZ_BMMS01000004.1"/>
</dbReference>
<reference evidence="3" key="1">
    <citation type="journal article" date="2014" name="Int. J. Syst. Evol. Microbiol.">
        <title>Complete genome sequence of Corynebacterium casei LMG S-19264T (=DSM 44701T), isolated from a smear-ripened cheese.</title>
        <authorList>
            <consortium name="US DOE Joint Genome Institute (JGI-PGF)"/>
            <person name="Walter F."/>
            <person name="Albersmeier A."/>
            <person name="Kalinowski J."/>
            <person name="Ruckert C."/>
        </authorList>
    </citation>
    <scope>NUCLEOTIDE SEQUENCE</scope>
    <source>
        <strain evidence="3">CGMCC 4.7201</strain>
    </source>
</reference>
<protein>
    <submittedName>
        <fullName evidence="3">Lipoprotein</fullName>
    </submittedName>
</protein>